<gene>
    <name evidence="1" type="ORF">C0W93_04040</name>
</gene>
<protein>
    <submittedName>
        <fullName evidence="1">Uncharacterized protein</fullName>
    </submittedName>
</protein>
<reference evidence="1 2" key="1">
    <citation type="submission" date="2018-03" db="EMBL/GenBank/DDBJ databases">
        <title>Whole genome sequencing of Histamine producing bacteria.</title>
        <authorList>
            <person name="Butler K."/>
        </authorList>
    </citation>
    <scope>NUCLEOTIDE SEQUENCE [LARGE SCALE GENOMIC DNA]</scope>
    <source>
        <strain evidence="1 2">Res.4.1</strain>
    </source>
</reference>
<dbReference type="RefSeq" id="WP_107184344.1">
    <property type="nucleotide sequence ID" value="NZ_JAWQGC010000003.1"/>
</dbReference>
<accession>A0A2T3KYK3</accession>
<dbReference type="Proteomes" id="UP000240530">
    <property type="component" value="Unassembled WGS sequence"/>
</dbReference>
<organism evidence="1 2">
    <name type="scientific">Photobacterium leiognathi subsp. mandapamensis</name>
    <name type="common">Photobacterium mandapamensis</name>
    <dbReference type="NCBI Taxonomy" id="48408"/>
    <lineage>
        <taxon>Bacteria</taxon>
        <taxon>Pseudomonadati</taxon>
        <taxon>Pseudomonadota</taxon>
        <taxon>Gammaproteobacteria</taxon>
        <taxon>Vibrionales</taxon>
        <taxon>Vibrionaceae</taxon>
        <taxon>Photobacterium</taxon>
    </lineage>
</organism>
<comment type="caution">
    <text evidence="1">The sequence shown here is derived from an EMBL/GenBank/DDBJ whole genome shotgun (WGS) entry which is preliminary data.</text>
</comment>
<evidence type="ECO:0000313" key="2">
    <source>
        <dbReference type="Proteomes" id="UP000240530"/>
    </source>
</evidence>
<dbReference type="AlphaFoldDB" id="A0A2T3KYK3"/>
<proteinExistence type="predicted"/>
<sequence>MTQFVDKGILALANVVEIDSAGWFQGHTGAALLAGNSLLHSGALNDLVKQSLQERLAQFADDNQYLMNPLAASPKTTDYSKVVNAIALNAQQLCHSGHGIIYGALFLNAVTNNNVVVTERMVTNIAKLIINCMDDNWDRYYGLTDYRQYQPTSLSNKGEIDIHQLCILAVTRSTQDLHHNTDEHFFSGDKLHGITHAHAIFLLDKLGYKELAQQAAQQSLIQLELNDRKPESGLKKVIPKPFDLSDPNIWGRDFNDDHQIKLAHSYVELSININQPLAKLDNLWGATV</sequence>
<dbReference type="EMBL" id="PYNS01000002">
    <property type="protein sequence ID" value="PSV12893.1"/>
    <property type="molecule type" value="Genomic_DNA"/>
</dbReference>
<name>A0A2T3KYK3_PHOLD</name>
<evidence type="ECO:0000313" key="1">
    <source>
        <dbReference type="EMBL" id="PSV12893.1"/>
    </source>
</evidence>